<dbReference type="InterPro" id="IPR011008">
    <property type="entry name" value="Dimeric_a/b-barrel"/>
</dbReference>
<dbReference type="RefSeq" id="WP_304273373.1">
    <property type="nucleotide sequence ID" value="NZ_QFQZ01000003.1"/>
</dbReference>
<evidence type="ECO:0000313" key="2">
    <source>
        <dbReference type="Proteomes" id="UP000249393"/>
    </source>
</evidence>
<reference evidence="1 2" key="1">
    <citation type="submission" date="2017-08" db="EMBL/GenBank/DDBJ databases">
        <title>Infants hospitalized years apart are colonized by the same room-sourced microbial strains.</title>
        <authorList>
            <person name="Brooks B."/>
            <person name="Olm M.R."/>
            <person name="Firek B.A."/>
            <person name="Baker R."/>
            <person name="Thomas B.C."/>
            <person name="Morowitz M.J."/>
            <person name="Banfield J.F."/>
        </authorList>
    </citation>
    <scope>NUCLEOTIDE SEQUENCE [LARGE SCALE GENOMIC DNA]</scope>
    <source>
        <strain evidence="1">S2_003_000_R2_4</strain>
    </source>
</reference>
<accession>A0A2W5VGE2</accession>
<dbReference type="Gene3D" id="3.30.70.100">
    <property type="match status" value="1"/>
</dbReference>
<dbReference type="Proteomes" id="UP000249393">
    <property type="component" value="Unassembled WGS sequence"/>
</dbReference>
<dbReference type="EMBL" id="QFQZ01000003">
    <property type="protein sequence ID" value="PZR36933.1"/>
    <property type="molecule type" value="Genomic_DNA"/>
</dbReference>
<dbReference type="Pfam" id="PF11639">
    <property type="entry name" value="HapK"/>
    <property type="match status" value="1"/>
</dbReference>
<dbReference type="InterPro" id="IPR021667">
    <property type="entry name" value="HapK"/>
</dbReference>
<sequence length="106" mass="11337">MAARIIALFNLKPGVSVADYEAWAKAKDLPTVNGLGSVANFEVFRSAGLLMGEGKPPYEYVEIIDVADMDKFGADVSTPGMQAIAAEFGAFADAVFIMTEKLDWTA</sequence>
<evidence type="ECO:0000313" key="1">
    <source>
        <dbReference type="EMBL" id="PZR36933.1"/>
    </source>
</evidence>
<comment type="caution">
    <text evidence="1">The sequence shown here is derived from an EMBL/GenBank/DDBJ whole genome shotgun (WGS) entry which is preliminary data.</text>
</comment>
<organism evidence="1 2">
    <name type="scientific">Caulobacter segnis</name>
    <dbReference type="NCBI Taxonomy" id="88688"/>
    <lineage>
        <taxon>Bacteria</taxon>
        <taxon>Pseudomonadati</taxon>
        <taxon>Pseudomonadota</taxon>
        <taxon>Alphaproteobacteria</taxon>
        <taxon>Caulobacterales</taxon>
        <taxon>Caulobacteraceae</taxon>
        <taxon>Caulobacter</taxon>
    </lineage>
</organism>
<name>A0A2W5VGE2_9CAUL</name>
<proteinExistence type="predicted"/>
<protein>
    <submittedName>
        <fullName evidence="1">REDY-like protein HapK</fullName>
    </submittedName>
</protein>
<dbReference type="AlphaFoldDB" id="A0A2W5VGE2"/>
<gene>
    <name evidence="1" type="ORF">DI526_01695</name>
</gene>
<dbReference type="SUPFAM" id="SSF54909">
    <property type="entry name" value="Dimeric alpha+beta barrel"/>
    <property type="match status" value="1"/>
</dbReference>